<feature type="binding site" evidence="3">
    <location>
        <position position="117"/>
    </location>
    <ligand>
        <name>NAD(+)</name>
        <dbReference type="ChEBI" id="CHEBI:57540"/>
    </ligand>
</feature>
<evidence type="ECO:0000256" key="1">
    <source>
        <dbReference type="ARBA" id="ARBA00023002"/>
    </source>
</evidence>
<dbReference type="InterPro" id="IPR006176">
    <property type="entry name" value="3-OHacyl-CoA_DH_NAD-bd"/>
</dbReference>
<dbReference type="GO" id="GO:0032787">
    <property type="term" value="P:monocarboxylic acid metabolic process"/>
    <property type="evidence" value="ECO:0007669"/>
    <property type="project" value="UniProtKB-ARBA"/>
</dbReference>
<evidence type="ECO:0000259" key="4">
    <source>
        <dbReference type="Pfam" id="PF00725"/>
    </source>
</evidence>
<sequence>MQIAVLGAGTMGHGIAQVFAMSGHSVRLYDIDEDIVAAGRDRIETNLDRGIEVGKVSNAAKAATLDNLTTTTDLTDAVDEASFVIEAVPEEVELKREVLARAERDAPTDAIIASNTSSISITQLTEDLKRPDQAIGLHFWNPVHLIDFLEIPLAARTSDKTLAFVRRLVEDDLEFDYEVVNDYPGFASSRLGVALGVEAMRMVAQGVASPAAIDNVMTKGYNYSIGPLEQSDLAGLDVRLDILEYLREQHGERFCPPQILRRKVQSGKTGQKSGEGFYVWDGDTRLEVSDDHR</sequence>
<accession>A0ABD5RU53</accession>
<proteinExistence type="predicted"/>
<feature type="binding site" evidence="3">
    <location>
        <position position="95"/>
    </location>
    <ligand>
        <name>NAD(+)</name>
        <dbReference type="ChEBI" id="CHEBI:57540"/>
    </ligand>
</feature>
<dbReference type="InterPro" id="IPR036291">
    <property type="entry name" value="NAD(P)-bd_dom_sf"/>
</dbReference>
<feature type="domain" description="3-hydroxyacyl-CoA dehydrogenase C-terminal" evidence="4">
    <location>
        <begin position="185"/>
        <end position="280"/>
    </location>
</feature>
<dbReference type="RefSeq" id="WP_247421034.1">
    <property type="nucleotide sequence ID" value="NZ_JALLGW010000004.1"/>
</dbReference>
<dbReference type="Gene3D" id="1.10.1040.10">
    <property type="entry name" value="N-(1-d-carboxylethyl)-l-norvaline Dehydrogenase, domain 2"/>
    <property type="match status" value="1"/>
</dbReference>
<evidence type="ECO:0000259" key="5">
    <source>
        <dbReference type="Pfam" id="PF02737"/>
    </source>
</evidence>
<dbReference type="InterPro" id="IPR013328">
    <property type="entry name" value="6PGD_dom2"/>
</dbReference>
<feature type="binding site" evidence="3">
    <location>
        <position position="30"/>
    </location>
    <ligand>
        <name>NAD(+)</name>
        <dbReference type="ChEBI" id="CHEBI:57540"/>
    </ligand>
</feature>
<keyword evidence="1 6" id="KW-0560">Oxidoreductase</keyword>
<name>A0ABD5RU53_9EURY</name>
<dbReference type="InterPro" id="IPR008927">
    <property type="entry name" value="6-PGluconate_DH-like_C_sf"/>
</dbReference>
<keyword evidence="3" id="KW-0520">NAD</keyword>
<dbReference type="FunFam" id="3.40.50.720:FF:000009">
    <property type="entry name" value="Fatty oxidation complex, alpha subunit"/>
    <property type="match status" value="1"/>
</dbReference>
<dbReference type="Gene3D" id="3.40.50.720">
    <property type="entry name" value="NAD(P)-binding Rossmann-like Domain"/>
    <property type="match status" value="1"/>
</dbReference>
<dbReference type="EC" id="1.1.1.35" evidence="6"/>
<gene>
    <name evidence="6" type="ORF">ACFPYI_21920</name>
</gene>
<dbReference type="SUPFAM" id="SSF48179">
    <property type="entry name" value="6-phosphogluconate dehydrogenase C-terminal domain-like"/>
    <property type="match status" value="1"/>
</dbReference>
<dbReference type="InterPro" id="IPR022694">
    <property type="entry name" value="3-OHacyl-CoA_DH"/>
</dbReference>
<feature type="binding site" evidence="3">
    <location>
        <position position="90"/>
    </location>
    <ligand>
        <name>NAD(+)</name>
        <dbReference type="ChEBI" id="CHEBI:57540"/>
    </ligand>
</feature>
<dbReference type="Proteomes" id="UP001596099">
    <property type="component" value="Unassembled WGS sequence"/>
</dbReference>
<feature type="binding site" evidence="3">
    <location>
        <position position="272"/>
    </location>
    <ligand>
        <name>NAD(+)</name>
        <dbReference type="ChEBI" id="CHEBI:57540"/>
    </ligand>
</feature>
<dbReference type="EMBL" id="JBHSQH010000009">
    <property type="protein sequence ID" value="MFC5973987.1"/>
    <property type="molecule type" value="Genomic_DNA"/>
</dbReference>
<dbReference type="AlphaFoldDB" id="A0ABD5RU53"/>
<dbReference type="InterPro" id="IPR006108">
    <property type="entry name" value="3HC_DH_C"/>
</dbReference>
<evidence type="ECO:0000256" key="3">
    <source>
        <dbReference type="PIRSR" id="PIRSR000105-2"/>
    </source>
</evidence>
<organism evidence="6 7">
    <name type="scientific">Halomarina salina</name>
    <dbReference type="NCBI Taxonomy" id="1872699"/>
    <lineage>
        <taxon>Archaea</taxon>
        <taxon>Methanobacteriati</taxon>
        <taxon>Methanobacteriota</taxon>
        <taxon>Stenosarchaea group</taxon>
        <taxon>Halobacteria</taxon>
        <taxon>Halobacteriales</taxon>
        <taxon>Natronomonadaceae</taxon>
        <taxon>Halomarina</taxon>
    </lineage>
</organism>
<dbReference type="Pfam" id="PF02737">
    <property type="entry name" value="3HCDH_N"/>
    <property type="match status" value="1"/>
</dbReference>
<feature type="site" description="Important for catalytic activity" evidence="2">
    <location>
        <position position="138"/>
    </location>
</feature>
<feature type="binding site" evidence="3">
    <location>
        <begin position="7"/>
        <end position="12"/>
    </location>
    <ligand>
        <name>NAD(+)</name>
        <dbReference type="ChEBI" id="CHEBI:57540"/>
    </ligand>
</feature>
<keyword evidence="7" id="KW-1185">Reference proteome</keyword>
<dbReference type="Pfam" id="PF00725">
    <property type="entry name" value="3HCDH"/>
    <property type="match status" value="1"/>
</dbReference>
<comment type="caution">
    <text evidence="6">The sequence shown here is derived from an EMBL/GenBank/DDBJ whole genome shotgun (WGS) entry which is preliminary data.</text>
</comment>
<reference evidence="6 7" key="1">
    <citation type="journal article" date="2019" name="Int. J. Syst. Evol. Microbiol.">
        <title>The Global Catalogue of Microorganisms (GCM) 10K type strain sequencing project: providing services to taxonomists for standard genome sequencing and annotation.</title>
        <authorList>
            <consortium name="The Broad Institute Genomics Platform"/>
            <consortium name="The Broad Institute Genome Sequencing Center for Infectious Disease"/>
            <person name="Wu L."/>
            <person name="Ma J."/>
        </authorList>
    </citation>
    <scope>NUCLEOTIDE SEQUENCE [LARGE SCALE GENOMIC DNA]</scope>
    <source>
        <strain evidence="6 7">CGMCC 1.12543</strain>
    </source>
</reference>
<protein>
    <submittedName>
        <fullName evidence="6">3-hydroxyacyl-CoA dehydrogenase family protein</fullName>
        <ecNumber evidence="6">1.1.1.35</ecNumber>
    </submittedName>
</protein>
<dbReference type="SUPFAM" id="SSF51735">
    <property type="entry name" value="NAD(P)-binding Rossmann-fold domains"/>
    <property type="match status" value="1"/>
</dbReference>
<evidence type="ECO:0000256" key="2">
    <source>
        <dbReference type="PIRSR" id="PIRSR000105-1"/>
    </source>
</evidence>
<feature type="domain" description="3-hydroxyacyl-CoA dehydrogenase NAD binding" evidence="5">
    <location>
        <begin position="2"/>
        <end position="170"/>
    </location>
</feature>
<dbReference type="GO" id="GO:0003857">
    <property type="term" value="F:(3S)-3-hydroxyacyl-CoA dehydrogenase (NAD+) activity"/>
    <property type="evidence" value="ECO:0007669"/>
    <property type="project" value="UniProtKB-EC"/>
</dbReference>
<evidence type="ECO:0000313" key="7">
    <source>
        <dbReference type="Proteomes" id="UP001596099"/>
    </source>
</evidence>
<dbReference type="PANTHER" id="PTHR48075:SF5">
    <property type="entry name" value="3-HYDROXYBUTYRYL-COA DEHYDROGENASE"/>
    <property type="match status" value="1"/>
</dbReference>
<dbReference type="PIRSF" id="PIRSF000105">
    <property type="entry name" value="HCDH"/>
    <property type="match status" value="1"/>
</dbReference>
<evidence type="ECO:0000313" key="6">
    <source>
        <dbReference type="EMBL" id="MFC5973987.1"/>
    </source>
</evidence>
<dbReference type="PANTHER" id="PTHR48075">
    <property type="entry name" value="3-HYDROXYACYL-COA DEHYDROGENASE FAMILY PROTEIN"/>
    <property type="match status" value="1"/>
</dbReference>
<feature type="binding site" evidence="3">
    <location>
        <position position="141"/>
    </location>
    <ligand>
        <name>NAD(+)</name>
        <dbReference type="ChEBI" id="CHEBI:57540"/>
    </ligand>
</feature>